<feature type="repeat" description="ANK" evidence="3">
    <location>
        <begin position="142"/>
        <end position="164"/>
    </location>
</feature>
<evidence type="ECO:0000313" key="6">
    <source>
        <dbReference type="Proteomes" id="UP001519460"/>
    </source>
</evidence>
<dbReference type="PROSITE" id="PS50088">
    <property type="entry name" value="ANK_REPEAT"/>
    <property type="match status" value="3"/>
</dbReference>
<name>A0ABD0J1I8_9CAEN</name>
<keyword evidence="2 3" id="KW-0040">ANK repeat</keyword>
<dbReference type="Gene3D" id="1.25.40.20">
    <property type="entry name" value="Ankyrin repeat-containing domain"/>
    <property type="match status" value="4"/>
</dbReference>
<sequence>GADVNRRDYQNDTPLWLAAKNHHQEVATLLQKKCCDASIIFEAAEQNKEDVLETLLAYGHLKKMINNKDEKGLTALHIASKRGYLKIVTCLLKHNAEVHVKDGKENPPASDVNHENEDNQSTTSEYFQPLWSDKERSLCAGKEWTPLHYASVHGHADVVHVLIQWYPTAVDDLDVKGNTAFHLAAENGRDKVLGVLKLKDERLLIKTNKDGQSALHLAASKGWRKTCTLLLGYSQSLLDAEDTQGMTPLHLAAKHGHPAVIELLLDKGANILPDKTGLNYFDHAIDNGHTDVVKMIISSDKCYIALRNAKQQKNGSIDTPMRKLIREMPKMAKLACDRCIERQTEKSAIHVYEFLDDTYAAEGWKTTTKARDGGGKTYGKDQQLNGKAKPYTDNSYIRKQNHPLMIM</sequence>
<dbReference type="Pfam" id="PF00023">
    <property type="entry name" value="Ank"/>
    <property type="match status" value="1"/>
</dbReference>
<dbReference type="EMBL" id="JACVVK020000747">
    <property type="protein sequence ID" value="KAK7449836.1"/>
    <property type="molecule type" value="Genomic_DNA"/>
</dbReference>
<dbReference type="SMART" id="SM00248">
    <property type="entry name" value="ANK"/>
    <property type="match status" value="7"/>
</dbReference>
<evidence type="ECO:0000313" key="5">
    <source>
        <dbReference type="EMBL" id="KAK7449836.1"/>
    </source>
</evidence>
<evidence type="ECO:0000256" key="4">
    <source>
        <dbReference type="SAM" id="MobiDB-lite"/>
    </source>
</evidence>
<dbReference type="AlphaFoldDB" id="A0ABD0J1I8"/>
<evidence type="ECO:0000256" key="3">
    <source>
        <dbReference type="PROSITE-ProRule" id="PRU00023"/>
    </source>
</evidence>
<comment type="caution">
    <text evidence="5">The sequence shown here is derived from an EMBL/GenBank/DDBJ whole genome shotgun (WGS) entry which is preliminary data.</text>
</comment>
<feature type="region of interest" description="Disordered" evidence="4">
    <location>
        <begin position="101"/>
        <end position="123"/>
    </location>
</feature>
<keyword evidence="6" id="KW-1185">Reference proteome</keyword>
<dbReference type="InterPro" id="IPR002110">
    <property type="entry name" value="Ankyrin_rpt"/>
</dbReference>
<accession>A0ABD0J1I8</accession>
<feature type="repeat" description="ANK" evidence="3">
    <location>
        <begin position="71"/>
        <end position="103"/>
    </location>
</feature>
<protein>
    <submittedName>
        <fullName evidence="5">Uncharacterized protein</fullName>
    </submittedName>
</protein>
<dbReference type="PRINTS" id="PR01415">
    <property type="entry name" value="ANKYRIN"/>
</dbReference>
<dbReference type="Proteomes" id="UP001519460">
    <property type="component" value="Unassembled WGS sequence"/>
</dbReference>
<feature type="non-terminal residue" evidence="5">
    <location>
        <position position="1"/>
    </location>
</feature>
<gene>
    <name evidence="5" type="ORF">BaRGS_00039991</name>
</gene>
<evidence type="ECO:0000256" key="2">
    <source>
        <dbReference type="ARBA" id="ARBA00023043"/>
    </source>
</evidence>
<evidence type="ECO:0000256" key="1">
    <source>
        <dbReference type="ARBA" id="ARBA00022737"/>
    </source>
</evidence>
<dbReference type="PROSITE" id="PS50297">
    <property type="entry name" value="ANK_REP_REGION"/>
    <property type="match status" value="3"/>
</dbReference>
<keyword evidence="1" id="KW-0677">Repeat</keyword>
<dbReference type="SUPFAM" id="SSF48403">
    <property type="entry name" value="Ankyrin repeat"/>
    <property type="match status" value="1"/>
</dbReference>
<dbReference type="InterPro" id="IPR036770">
    <property type="entry name" value="Ankyrin_rpt-contain_sf"/>
</dbReference>
<feature type="region of interest" description="Disordered" evidence="4">
    <location>
        <begin position="370"/>
        <end position="393"/>
    </location>
</feature>
<dbReference type="PANTHER" id="PTHR24198:SF165">
    <property type="entry name" value="ANKYRIN REPEAT-CONTAINING PROTEIN-RELATED"/>
    <property type="match status" value="1"/>
</dbReference>
<organism evidence="5 6">
    <name type="scientific">Batillaria attramentaria</name>
    <dbReference type="NCBI Taxonomy" id="370345"/>
    <lineage>
        <taxon>Eukaryota</taxon>
        <taxon>Metazoa</taxon>
        <taxon>Spiralia</taxon>
        <taxon>Lophotrochozoa</taxon>
        <taxon>Mollusca</taxon>
        <taxon>Gastropoda</taxon>
        <taxon>Caenogastropoda</taxon>
        <taxon>Sorbeoconcha</taxon>
        <taxon>Cerithioidea</taxon>
        <taxon>Batillariidae</taxon>
        <taxon>Batillaria</taxon>
    </lineage>
</organism>
<reference evidence="5 6" key="1">
    <citation type="journal article" date="2023" name="Sci. Data">
        <title>Genome assembly of the Korean intertidal mud-creeper Batillaria attramentaria.</title>
        <authorList>
            <person name="Patra A.K."/>
            <person name="Ho P.T."/>
            <person name="Jun S."/>
            <person name="Lee S.J."/>
            <person name="Kim Y."/>
            <person name="Won Y.J."/>
        </authorList>
    </citation>
    <scope>NUCLEOTIDE SEQUENCE [LARGE SCALE GENOMIC DNA]</scope>
    <source>
        <strain evidence="5">Wonlab-2016</strain>
    </source>
</reference>
<feature type="repeat" description="ANK" evidence="3">
    <location>
        <begin position="244"/>
        <end position="271"/>
    </location>
</feature>
<dbReference type="Pfam" id="PF12796">
    <property type="entry name" value="Ank_2"/>
    <property type="match status" value="3"/>
</dbReference>
<feature type="non-terminal residue" evidence="5">
    <location>
        <position position="407"/>
    </location>
</feature>
<proteinExistence type="predicted"/>
<dbReference type="PANTHER" id="PTHR24198">
    <property type="entry name" value="ANKYRIN REPEAT AND PROTEIN KINASE DOMAIN-CONTAINING PROTEIN"/>
    <property type="match status" value="1"/>
</dbReference>